<keyword evidence="2" id="KW-0732">Signal</keyword>
<protein>
    <submittedName>
        <fullName evidence="4">Polar amino acid transport system substrate-binding protein</fullName>
    </submittedName>
</protein>
<evidence type="ECO:0000256" key="1">
    <source>
        <dbReference type="ARBA" id="ARBA00010333"/>
    </source>
</evidence>
<gene>
    <name evidence="4" type="ORF">SAMN05216600_103242</name>
</gene>
<dbReference type="PANTHER" id="PTHR35936:SF6">
    <property type="entry name" value="AMINO ACID ABC TRANSPORTER SUBSTRATE-BINDING PAAT FAMILY PROTEIN"/>
    <property type="match status" value="1"/>
</dbReference>
<proteinExistence type="inferred from homology"/>
<dbReference type="SMART" id="SM00062">
    <property type="entry name" value="PBPb"/>
    <property type="match status" value="1"/>
</dbReference>
<dbReference type="PANTHER" id="PTHR35936">
    <property type="entry name" value="MEMBRANE-BOUND LYTIC MUREIN TRANSGLYCOSYLASE F"/>
    <property type="match status" value="1"/>
</dbReference>
<keyword evidence="5" id="KW-1185">Reference proteome</keyword>
<dbReference type="RefSeq" id="WP_069516476.1">
    <property type="nucleotide sequence ID" value="NZ_FOFP01000003.1"/>
</dbReference>
<dbReference type="Proteomes" id="UP000198512">
    <property type="component" value="Unassembled WGS sequence"/>
</dbReference>
<evidence type="ECO:0000313" key="5">
    <source>
        <dbReference type="Proteomes" id="UP000198512"/>
    </source>
</evidence>
<dbReference type="Gene3D" id="3.40.190.10">
    <property type="entry name" value="Periplasmic binding protein-like II"/>
    <property type="match status" value="2"/>
</dbReference>
<evidence type="ECO:0000256" key="2">
    <source>
        <dbReference type="ARBA" id="ARBA00022729"/>
    </source>
</evidence>
<dbReference type="Pfam" id="PF00497">
    <property type="entry name" value="SBP_bac_3"/>
    <property type="match status" value="1"/>
</dbReference>
<dbReference type="EMBL" id="FOFP01000003">
    <property type="protein sequence ID" value="SEQ09137.1"/>
    <property type="molecule type" value="Genomic_DNA"/>
</dbReference>
<feature type="domain" description="Solute-binding protein family 3/N-terminal" evidence="3">
    <location>
        <begin position="32"/>
        <end position="255"/>
    </location>
</feature>
<organism evidence="4 5">
    <name type="scientific">Pseudomonas cuatrocienegasensis</name>
    <dbReference type="NCBI Taxonomy" id="543360"/>
    <lineage>
        <taxon>Bacteria</taxon>
        <taxon>Pseudomonadati</taxon>
        <taxon>Pseudomonadota</taxon>
        <taxon>Gammaproteobacteria</taxon>
        <taxon>Pseudomonadales</taxon>
        <taxon>Pseudomonadaceae</taxon>
        <taxon>Pseudomonas</taxon>
    </lineage>
</organism>
<name>A0ABY1B6L4_9PSED</name>
<evidence type="ECO:0000259" key="3">
    <source>
        <dbReference type="SMART" id="SM00062"/>
    </source>
</evidence>
<accession>A0ABY1B6L4</accession>
<dbReference type="SUPFAM" id="SSF53850">
    <property type="entry name" value="Periplasmic binding protein-like II"/>
    <property type="match status" value="1"/>
</dbReference>
<comment type="caution">
    <text evidence="4">The sequence shown here is derived from an EMBL/GenBank/DDBJ whole genome shotgun (WGS) entry which is preliminary data.</text>
</comment>
<evidence type="ECO:0000313" key="4">
    <source>
        <dbReference type="EMBL" id="SEQ09137.1"/>
    </source>
</evidence>
<reference evidence="4 5" key="1">
    <citation type="submission" date="2016-10" db="EMBL/GenBank/DDBJ databases">
        <authorList>
            <person name="Varghese N."/>
            <person name="Submissions S."/>
        </authorList>
    </citation>
    <scope>NUCLEOTIDE SEQUENCE [LARGE SCALE GENOMIC DNA]</scope>
    <source>
        <strain evidence="4 5">CIP 109853</strain>
    </source>
</reference>
<sequence length="260" mass="29679">MAPERPLRRFLQLRLWLLLLLPGLVAPALAEVIRIGAEDDWYPYTAYREGRVQGMSVDILRAAFAATGQSVELLPYPYARCMEMARSGELVACFNTSPNARIRTDYQLPQQPLFSDDILLWARQDQADAITDFSRLDGKRVAVTLGYEYGPILDQHTGVERIPVRRDLNGFLMLQRQRVDFTAAYRGTAQALFVEHPELAGQFAPVAVLHRPQLYLSVSRRHPLAAEVLERFDRGMQQLHHNGRYQQILLDWQHPSSPAD</sequence>
<dbReference type="InterPro" id="IPR001638">
    <property type="entry name" value="Solute-binding_3/MltF_N"/>
</dbReference>
<comment type="similarity">
    <text evidence="1">Belongs to the bacterial solute-binding protein 3 family.</text>
</comment>